<dbReference type="RefSeq" id="WP_306977103.1">
    <property type="nucleotide sequence ID" value="NZ_JAUSTQ010000008.1"/>
</dbReference>
<keyword evidence="4 16" id="KW-0349">Heme</keyword>
<keyword evidence="25" id="KW-1185">Reference proteome</keyword>
<feature type="domain" description="Cytochrome oxidase subunit II transmembrane region profile" evidence="22">
    <location>
        <begin position="20"/>
        <end position="121"/>
    </location>
</feature>
<evidence type="ECO:0000256" key="6">
    <source>
        <dbReference type="ARBA" id="ARBA00022692"/>
    </source>
</evidence>
<dbReference type="SUPFAM" id="SSF46626">
    <property type="entry name" value="Cytochrome c"/>
    <property type="match status" value="1"/>
</dbReference>
<evidence type="ECO:0000256" key="2">
    <source>
        <dbReference type="ARBA" id="ARBA00007866"/>
    </source>
</evidence>
<evidence type="ECO:0000256" key="1">
    <source>
        <dbReference type="ARBA" id="ARBA00004141"/>
    </source>
</evidence>
<evidence type="ECO:0000256" key="3">
    <source>
        <dbReference type="ARBA" id="ARBA00022448"/>
    </source>
</evidence>
<dbReference type="Gene3D" id="1.10.287.90">
    <property type="match status" value="1"/>
</dbReference>
<feature type="transmembrane region" description="Helical" evidence="20">
    <location>
        <begin position="90"/>
        <end position="111"/>
    </location>
</feature>
<keyword evidence="10 20" id="KW-1133">Transmembrane helix</keyword>
<evidence type="ECO:0000256" key="11">
    <source>
        <dbReference type="ARBA" id="ARBA00023004"/>
    </source>
</evidence>
<protein>
    <recommendedName>
        <fullName evidence="18">Cytochrome c oxidase subunit 2</fullName>
        <ecNumber evidence="18">7.1.1.9</ecNumber>
    </recommendedName>
</protein>
<evidence type="ECO:0000256" key="7">
    <source>
        <dbReference type="ARBA" id="ARBA00022723"/>
    </source>
</evidence>
<dbReference type="PANTHER" id="PTHR22888">
    <property type="entry name" value="CYTOCHROME C OXIDASE, SUBUNIT II"/>
    <property type="match status" value="1"/>
</dbReference>
<feature type="compositionally biased region" description="Acidic residues" evidence="19">
    <location>
        <begin position="372"/>
        <end position="408"/>
    </location>
</feature>
<evidence type="ECO:0000256" key="20">
    <source>
        <dbReference type="SAM" id="Phobius"/>
    </source>
</evidence>
<keyword evidence="8" id="KW-1278">Translocase</keyword>
<organism evidence="24 25">
    <name type="scientific">Alkalibacillus salilacus</name>
    <dbReference type="NCBI Taxonomy" id="284582"/>
    <lineage>
        <taxon>Bacteria</taxon>
        <taxon>Bacillati</taxon>
        <taxon>Bacillota</taxon>
        <taxon>Bacilli</taxon>
        <taxon>Bacillales</taxon>
        <taxon>Bacillaceae</taxon>
        <taxon>Alkalibacillus</taxon>
    </lineage>
</organism>
<keyword evidence="3 17" id="KW-0813">Transport</keyword>
<feature type="compositionally biased region" description="Low complexity" evidence="19">
    <location>
        <begin position="409"/>
        <end position="422"/>
    </location>
</feature>
<evidence type="ECO:0000259" key="22">
    <source>
        <dbReference type="PROSITE" id="PS50999"/>
    </source>
</evidence>
<dbReference type="Gene3D" id="2.60.40.420">
    <property type="entry name" value="Cupredoxins - blue copper proteins"/>
    <property type="match status" value="1"/>
</dbReference>
<feature type="domain" description="Cytochrome oxidase subunit II copper A binding" evidence="21">
    <location>
        <begin position="131"/>
        <end position="244"/>
    </location>
</feature>
<dbReference type="InterPro" id="IPR009056">
    <property type="entry name" value="Cyt_c-like_dom"/>
</dbReference>
<evidence type="ECO:0000256" key="16">
    <source>
        <dbReference type="PROSITE-ProRule" id="PRU00433"/>
    </source>
</evidence>
<dbReference type="InterPro" id="IPR014222">
    <property type="entry name" value="Cyt_c_oxidase_su2"/>
</dbReference>
<keyword evidence="7 16" id="KW-0479">Metal-binding</keyword>
<dbReference type="PROSITE" id="PS51257">
    <property type="entry name" value="PROKAR_LIPOPROTEIN"/>
    <property type="match status" value="1"/>
</dbReference>
<evidence type="ECO:0000313" key="25">
    <source>
        <dbReference type="Proteomes" id="UP001224359"/>
    </source>
</evidence>
<dbReference type="Proteomes" id="UP001224359">
    <property type="component" value="Unassembled WGS sequence"/>
</dbReference>
<feature type="domain" description="Cytochrome c" evidence="23">
    <location>
        <begin position="257"/>
        <end position="347"/>
    </location>
</feature>
<dbReference type="PANTHER" id="PTHR22888:SF10">
    <property type="entry name" value="CYTOCHROME C OXIDASE SUBUNIT 2"/>
    <property type="match status" value="1"/>
</dbReference>
<dbReference type="InterPro" id="IPR034236">
    <property type="entry name" value="CuRO_CcO_Caa3_II"/>
</dbReference>
<dbReference type="PRINTS" id="PR01166">
    <property type="entry name" value="CYCOXIDASEII"/>
</dbReference>
<comment type="caution">
    <text evidence="24">The sequence shown here is derived from an EMBL/GenBank/DDBJ whole genome shotgun (WGS) entry which is preliminary data.</text>
</comment>
<comment type="similarity">
    <text evidence="2 17">Belongs to the cytochrome c oxidase subunit 2 family.</text>
</comment>
<keyword evidence="12 18" id="KW-0186">Copper</keyword>
<dbReference type="NCBIfam" id="TIGR02866">
    <property type="entry name" value="CoxB"/>
    <property type="match status" value="1"/>
</dbReference>
<evidence type="ECO:0000256" key="19">
    <source>
        <dbReference type="SAM" id="MobiDB-lite"/>
    </source>
</evidence>
<dbReference type="InterPro" id="IPR002429">
    <property type="entry name" value="CcO_II-like_C"/>
</dbReference>
<keyword evidence="9 17" id="KW-0249">Electron transport</keyword>
<dbReference type="Pfam" id="PF00034">
    <property type="entry name" value="Cytochrom_C"/>
    <property type="match status" value="1"/>
</dbReference>
<evidence type="ECO:0000256" key="15">
    <source>
        <dbReference type="ARBA" id="ARBA00047816"/>
    </source>
</evidence>
<dbReference type="InterPro" id="IPR001505">
    <property type="entry name" value="Copper_CuA"/>
</dbReference>
<feature type="transmembrane region" description="Helical" evidence="20">
    <location>
        <begin position="45"/>
        <end position="69"/>
    </location>
</feature>
<evidence type="ECO:0000256" key="12">
    <source>
        <dbReference type="ARBA" id="ARBA00023008"/>
    </source>
</evidence>
<keyword evidence="13 20" id="KW-0472">Membrane</keyword>
<gene>
    <name evidence="24" type="ORF">J2S77_002111</name>
</gene>
<dbReference type="InterPro" id="IPR036257">
    <property type="entry name" value="Cyt_c_oxidase_su2_TM_sf"/>
</dbReference>
<comment type="cofactor">
    <cofactor evidence="18">
        <name>Cu cation</name>
        <dbReference type="ChEBI" id="CHEBI:23378"/>
    </cofactor>
    <text evidence="18">Binds a copper A center.</text>
</comment>
<dbReference type="InterPro" id="IPR008972">
    <property type="entry name" value="Cupredoxin"/>
</dbReference>
<dbReference type="EC" id="7.1.1.9" evidence="18"/>
<keyword evidence="5 17" id="KW-0679">Respiratory chain</keyword>
<proteinExistence type="inferred from homology"/>
<dbReference type="PROSITE" id="PS50857">
    <property type="entry name" value="COX2_CUA"/>
    <property type="match status" value="1"/>
</dbReference>
<name>A0ABT9VH11_9BACI</name>
<dbReference type="PROSITE" id="PS00078">
    <property type="entry name" value="COX2"/>
    <property type="match status" value="1"/>
</dbReference>
<evidence type="ECO:0000313" key="24">
    <source>
        <dbReference type="EMBL" id="MDQ0160110.1"/>
    </source>
</evidence>
<comment type="subcellular location">
    <subcellularLocation>
        <location evidence="17">Cell membrane</location>
        <topology evidence="17">Multi-pass membrane protein</topology>
    </subcellularLocation>
    <subcellularLocation>
        <location evidence="1">Membrane</location>
        <topology evidence="1">Multi-pass membrane protein</topology>
    </subcellularLocation>
</comment>
<reference evidence="24 25" key="1">
    <citation type="submission" date="2023-07" db="EMBL/GenBank/DDBJ databases">
        <title>Genomic Encyclopedia of Type Strains, Phase IV (KMG-IV): sequencing the most valuable type-strain genomes for metagenomic binning, comparative biology and taxonomic classification.</title>
        <authorList>
            <person name="Goeker M."/>
        </authorList>
    </citation>
    <scope>NUCLEOTIDE SEQUENCE [LARGE SCALE GENOMIC DNA]</scope>
    <source>
        <strain evidence="24 25">DSM 16460</strain>
    </source>
</reference>
<dbReference type="InterPro" id="IPR045187">
    <property type="entry name" value="CcO_II"/>
</dbReference>
<evidence type="ECO:0000256" key="10">
    <source>
        <dbReference type="ARBA" id="ARBA00022989"/>
    </source>
</evidence>
<dbReference type="InterPro" id="IPR036909">
    <property type="entry name" value="Cyt_c-like_dom_sf"/>
</dbReference>
<evidence type="ECO:0000259" key="21">
    <source>
        <dbReference type="PROSITE" id="PS50857"/>
    </source>
</evidence>
<keyword evidence="11 16" id="KW-0408">Iron</keyword>
<evidence type="ECO:0000256" key="14">
    <source>
        <dbReference type="ARBA" id="ARBA00024688"/>
    </source>
</evidence>
<dbReference type="Pfam" id="PF02790">
    <property type="entry name" value="COX2_TM"/>
    <property type="match status" value="1"/>
</dbReference>
<comment type="function">
    <text evidence="14 18">Subunits I and II form the functional core of the enzyme complex. Electrons originating in cytochrome c are transferred via heme a and Cu(A) to the binuclear center formed by heme a3 and Cu(B).</text>
</comment>
<dbReference type="SUPFAM" id="SSF49503">
    <property type="entry name" value="Cupredoxins"/>
    <property type="match status" value="1"/>
</dbReference>
<dbReference type="EMBL" id="JAUSTQ010000008">
    <property type="protein sequence ID" value="MDQ0160110.1"/>
    <property type="molecule type" value="Genomic_DNA"/>
</dbReference>
<evidence type="ECO:0000256" key="8">
    <source>
        <dbReference type="ARBA" id="ARBA00022967"/>
    </source>
</evidence>
<dbReference type="Pfam" id="PF00116">
    <property type="entry name" value="COX2"/>
    <property type="match status" value="1"/>
</dbReference>
<evidence type="ECO:0000256" key="4">
    <source>
        <dbReference type="ARBA" id="ARBA00022617"/>
    </source>
</evidence>
<dbReference type="PROSITE" id="PS51007">
    <property type="entry name" value="CYTC"/>
    <property type="match status" value="1"/>
</dbReference>
<dbReference type="InterPro" id="IPR011759">
    <property type="entry name" value="Cyt_c_oxidase_su2_TM_dom"/>
</dbReference>
<accession>A0ABT9VH11</accession>
<comment type="catalytic activity">
    <reaction evidence="15 18">
        <text>4 Fe(II)-[cytochrome c] + O2 + 8 H(+)(in) = 4 Fe(III)-[cytochrome c] + 2 H2O + 4 H(+)(out)</text>
        <dbReference type="Rhea" id="RHEA:11436"/>
        <dbReference type="Rhea" id="RHEA-COMP:10350"/>
        <dbReference type="Rhea" id="RHEA-COMP:14399"/>
        <dbReference type="ChEBI" id="CHEBI:15377"/>
        <dbReference type="ChEBI" id="CHEBI:15378"/>
        <dbReference type="ChEBI" id="CHEBI:15379"/>
        <dbReference type="ChEBI" id="CHEBI:29033"/>
        <dbReference type="ChEBI" id="CHEBI:29034"/>
        <dbReference type="EC" id="7.1.1.9"/>
    </reaction>
</comment>
<evidence type="ECO:0000259" key="23">
    <source>
        <dbReference type="PROSITE" id="PS51007"/>
    </source>
</evidence>
<sequence length="422" mass="46810">MKGWMSRFKAVFALTVMALILSGCGESFLSALQPSGEGASMLLDLMILSIVIMLFVFVIVMIIYVFVIFKFRQKKGQEDIVPKQVEGSHALETLWTVIPIILLLILAVPTIQYTFALADTSPETTEEGEELDQIWVDVTGSQYWWHFEYRDIEVTTSQELYIPTDRRVNLSMISDDVIHSFWVPTIQGKMDVNPTGNTNEMYIQAEEEGVYWGKCAELCGPSHSLMDFKIVAVSPGEFEQWVEDMQSVSGEEEPESETAQAGQQVFADNCMSCHAIGSSPNKAGPNLTNFADREKLAGVFDMNEENLREWIATKGEEMKPGNSMMDAPYDLSDEEINQVMEYLMTLSPSEITPESANNGIYEDSDLSGLFPEESEGEGEGNSDSEGNGDSESDSESGNNSEDDSEGDSSENSNDNSDNNSDE</sequence>
<dbReference type="SUPFAM" id="SSF81464">
    <property type="entry name" value="Cytochrome c oxidase subunit II-like, transmembrane region"/>
    <property type="match status" value="1"/>
</dbReference>
<evidence type="ECO:0000256" key="17">
    <source>
        <dbReference type="RuleBase" id="RU000456"/>
    </source>
</evidence>
<evidence type="ECO:0000256" key="9">
    <source>
        <dbReference type="ARBA" id="ARBA00022982"/>
    </source>
</evidence>
<evidence type="ECO:0000256" key="5">
    <source>
        <dbReference type="ARBA" id="ARBA00022660"/>
    </source>
</evidence>
<evidence type="ECO:0000256" key="18">
    <source>
        <dbReference type="RuleBase" id="RU004024"/>
    </source>
</evidence>
<feature type="region of interest" description="Disordered" evidence="19">
    <location>
        <begin position="350"/>
        <end position="422"/>
    </location>
</feature>
<evidence type="ECO:0000256" key="13">
    <source>
        <dbReference type="ARBA" id="ARBA00023136"/>
    </source>
</evidence>
<dbReference type="PROSITE" id="PS50999">
    <property type="entry name" value="COX2_TM"/>
    <property type="match status" value="1"/>
</dbReference>
<dbReference type="CDD" id="cd04213">
    <property type="entry name" value="CuRO_CcO_Caa3_II"/>
    <property type="match status" value="1"/>
</dbReference>
<keyword evidence="6 17" id="KW-0812">Transmembrane</keyword>